<evidence type="ECO:0000313" key="3">
    <source>
        <dbReference type="Proteomes" id="UP001203136"/>
    </source>
</evidence>
<proteinExistence type="predicted"/>
<evidence type="ECO:0000313" key="2">
    <source>
        <dbReference type="EMBL" id="MCK0088331.1"/>
    </source>
</evidence>
<feature type="transmembrane region" description="Helical" evidence="1">
    <location>
        <begin position="28"/>
        <end position="47"/>
    </location>
</feature>
<evidence type="ECO:0008006" key="4">
    <source>
        <dbReference type="Google" id="ProtNLM"/>
    </source>
</evidence>
<keyword evidence="1" id="KW-0472">Membrane</keyword>
<name>A0AAW5F8T3_CLOSY</name>
<gene>
    <name evidence="2" type="ORF">K5I21_21150</name>
</gene>
<keyword evidence="1" id="KW-0812">Transmembrane</keyword>
<dbReference type="Proteomes" id="UP001203136">
    <property type="component" value="Unassembled WGS sequence"/>
</dbReference>
<organism evidence="2 3">
    <name type="scientific">Clostridium symbiosum</name>
    <name type="common">Bacteroides symbiosus</name>
    <dbReference type="NCBI Taxonomy" id="1512"/>
    <lineage>
        <taxon>Bacteria</taxon>
        <taxon>Bacillati</taxon>
        <taxon>Bacillota</taxon>
        <taxon>Clostridia</taxon>
        <taxon>Lachnospirales</taxon>
        <taxon>Lachnospiraceae</taxon>
        <taxon>Otoolea</taxon>
    </lineage>
</organism>
<sequence>MAKSVSEYREIGKKRDGGRLDASFTVEAALVMSALFLFIASLITGVFDIHARVAGNMVLQEALECGTRLEEGQTLSEMESNAQQDYRGYFWCGGGNISLKEKGNRISGTAKMKTETDISVKKFDPENFLRLLRAAGI</sequence>
<accession>A0AAW5F8T3</accession>
<evidence type="ECO:0000256" key="1">
    <source>
        <dbReference type="SAM" id="Phobius"/>
    </source>
</evidence>
<keyword evidence="1" id="KW-1133">Transmembrane helix</keyword>
<reference evidence="2" key="1">
    <citation type="journal article" date="2022" name="Cell Host Microbe">
        <title>Colonization of the live biotherapeutic product VE303 and modulation of the microbiota and metabolites in healthy volunteers.</title>
        <authorList>
            <person name="Dsouza M."/>
            <person name="Menon R."/>
            <person name="Crossette E."/>
            <person name="Bhattarai S.K."/>
            <person name="Schneider J."/>
            <person name="Kim Y.G."/>
            <person name="Reddy S."/>
            <person name="Caballero S."/>
            <person name="Felix C."/>
            <person name="Cornacchione L."/>
            <person name="Hendrickson J."/>
            <person name="Watson A.R."/>
            <person name="Minot S.S."/>
            <person name="Greenfield N."/>
            <person name="Schopf L."/>
            <person name="Szabady R."/>
            <person name="Patarroyo J."/>
            <person name="Smith W."/>
            <person name="Harrison P."/>
            <person name="Kuijper E.J."/>
            <person name="Kelly C.P."/>
            <person name="Olle B."/>
            <person name="Bobilev D."/>
            <person name="Silber J.L."/>
            <person name="Bucci V."/>
            <person name="Roberts B."/>
            <person name="Faith J."/>
            <person name="Norman J.M."/>
        </authorList>
    </citation>
    <scope>NUCLEOTIDE SEQUENCE</scope>
    <source>
        <strain evidence="2">VE303-04</strain>
    </source>
</reference>
<protein>
    <recommendedName>
        <fullName evidence="4">TadE-like protein</fullName>
    </recommendedName>
</protein>
<comment type="caution">
    <text evidence="2">The sequence shown here is derived from an EMBL/GenBank/DDBJ whole genome shotgun (WGS) entry which is preliminary data.</text>
</comment>
<dbReference type="AlphaFoldDB" id="A0AAW5F8T3"/>
<dbReference type="EMBL" id="JAINVB010000001">
    <property type="protein sequence ID" value="MCK0088331.1"/>
    <property type="molecule type" value="Genomic_DNA"/>
</dbReference>
<dbReference type="RefSeq" id="WP_003510132.1">
    <property type="nucleotide sequence ID" value="NZ_CABKPP010000007.1"/>
</dbReference>